<dbReference type="EMBL" id="JH171576">
    <property type="protein sequence ID" value="EHB12067.1"/>
    <property type="molecule type" value="Genomic_DNA"/>
</dbReference>
<evidence type="ECO:0000256" key="1">
    <source>
        <dbReference type="SAM" id="MobiDB-lite"/>
    </source>
</evidence>
<protein>
    <submittedName>
        <fullName evidence="2">Uncharacterized protein</fullName>
    </submittedName>
</protein>
<evidence type="ECO:0000313" key="3">
    <source>
        <dbReference type="Proteomes" id="UP000006813"/>
    </source>
</evidence>
<organism evidence="2 3">
    <name type="scientific">Heterocephalus glaber</name>
    <name type="common">Naked mole rat</name>
    <dbReference type="NCBI Taxonomy" id="10181"/>
    <lineage>
        <taxon>Eukaryota</taxon>
        <taxon>Metazoa</taxon>
        <taxon>Chordata</taxon>
        <taxon>Craniata</taxon>
        <taxon>Vertebrata</taxon>
        <taxon>Euteleostomi</taxon>
        <taxon>Mammalia</taxon>
        <taxon>Eutheria</taxon>
        <taxon>Euarchontoglires</taxon>
        <taxon>Glires</taxon>
        <taxon>Rodentia</taxon>
        <taxon>Hystricomorpha</taxon>
        <taxon>Bathyergidae</taxon>
        <taxon>Heterocephalus</taxon>
    </lineage>
</organism>
<accession>G5BS06</accession>
<gene>
    <name evidence="2" type="ORF">GW7_03939</name>
</gene>
<dbReference type="AlphaFoldDB" id="G5BS06"/>
<feature type="region of interest" description="Disordered" evidence="1">
    <location>
        <begin position="1"/>
        <end position="59"/>
    </location>
</feature>
<sequence length="82" mass="8458">MGKVLSCCHGTGLGPELVSPSGPETEKAQPGSAQSGPGASTLLLLMNSRESSPSHPGMELLPRAWPELVLKAHMDGTKPLTP</sequence>
<reference evidence="2 3" key="1">
    <citation type="journal article" date="2011" name="Nature">
        <title>Genome sequencing reveals insights into physiology and longevity of the naked mole rat.</title>
        <authorList>
            <person name="Kim E.B."/>
            <person name="Fang X."/>
            <person name="Fushan A.A."/>
            <person name="Huang Z."/>
            <person name="Lobanov A.V."/>
            <person name="Han L."/>
            <person name="Marino S.M."/>
            <person name="Sun X."/>
            <person name="Turanov A.A."/>
            <person name="Yang P."/>
            <person name="Yim S.H."/>
            <person name="Zhao X."/>
            <person name="Kasaikina M.V."/>
            <person name="Stoletzki N."/>
            <person name="Peng C."/>
            <person name="Polak P."/>
            <person name="Xiong Z."/>
            <person name="Kiezun A."/>
            <person name="Zhu Y."/>
            <person name="Chen Y."/>
            <person name="Kryukov G.V."/>
            <person name="Zhang Q."/>
            <person name="Peshkin L."/>
            <person name="Yang L."/>
            <person name="Bronson R.T."/>
            <person name="Buffenstein R."/>
            <person name="Wang B."/>
            <person name="Han C."/>
            <person name="Li Q."/>
            <person name="Chen L."/>
            <person name="Zhao W."/>
            <person name="Sunyaev S.R."/>
            <person name="Park T.J."/>
            <person name="Zhang G."/>
            <person name="Wang J."/>
            <person name="Gladyshev V.N."/>
        </authorList>
    </citation>
    <scope>NUCLEOTIDE SEQUENCE [LARGE SCALE GENOMIC DNA]</scope>
</reference>
<dbReference type="InParanoid" id="G5BS06"/>
<proteinExistence type="predicted"/>
<evidence type="ECO:0000313" key="2">
    <source>
        <dbReference type="EMBL" id="EHB12067.1"/>
    </source>
</evidence>
<name>G5BS06_HETGA</name>
<dbReference type="Proteomes" id="UP000006813">
    <property type="component" value="Unassembled WGS sequence"/>
</dbReference>